<dbReference type="PANTHER" id="PTHR12110:SF52">
    <property type="entry name" value="XYLOSE ISOMERASE"/>
    <property type="match status" value="1"/>
</dbReference>
<dbReference type="Pfam" id="PF01261">
    <property type="entry name" value="AP_endonuc_2"/>
    <property type="match status" value="1"/>
</dbReference>
<evidence type="ECO:0000259" key="1">
    <source>
        <dbReference type="Pfam" id="PF01261"/>
    </source>
</evidence>
<dbReference type="Proteomes" id="UP001273799">
    <property type="component" value="Unassembled WGS sequence"/>
</dbReference>
<name>A0AAW9HNU9_9ACTO</name>
<dbReference type="AlphaFoldDB" id="A0AAW9HNU9"/>
<evidence type="ECO:0000313" key="2">
    <source>
        <dbReference type="EMBL" id="MDY5152888.1"/>
    </source>
</evidence>
<dbReference type="InterPro" id="IPR013022">
    <property type="entry name" value="Xyl_isomerase-like_TIM-brl"/>
</dbReference>
<dbReference type="PANTHER" id="PTHR12110">
    <property type="entry name" value="HYDROXYPYRUVATE ISOMERASE"/>
    <property type="match status" value="1"/>
</dbReference>
<protein>
    <submittedName>
        <fullName evidence="2">TIM barrel protein</fullName>
    </submittedName>
</protein>
<dbReference type="EMBL" id="JAWNFU010000001">
    <property type="protein sequence ID" value="MDY5152888.1"/>
    <property type="molecule type" value="Genomic_DNA"/>
</dbReference>
<dbReference type="RefSeq" id="WP_218122559.1">
    <property type="nucleotide sequence ID" value="NZ_FNAU01000013.1"/>
</dbReference>
<feature type="domain" description="Xylose isomerase-like TIM barrel" evidence="1">
    <location>
        <begin position="80"/>
        <end position="261"/>
    </location>
</feature>
<accession>A0AAW9HNU9</accession>
<comment type="caution">
    <text evidence="2">The sequence shown here is derived from an EMBL/GenBank/DDBJ whole genome shotgun (WGS) entry which is preliminary data.</text>
</comment>
<proteinExistence type="predicted"/>
<reference evidence="2" key="1">
    <citation type="submission" date="2023-10" db="EMBL/GenBank/DDBJ databases">
        <title>Whole Genome based description of the genera Actinobaculum and Actinotignum reveals a complex phylogenetic relationship within the species included in the genus Actinotignum.</title>
        <authorList>
            <person name="Jensen C.S."/>
            <person name="Dargis R."/>
            <person name="Kemp M."/>
            <person name="Christensen J.J."/>
        </authorList>
    </citation>
    <scope>NUCLEOTIDE SEQUENCE</scope>
    <source>
        <strain evidence="2">Actinobaculum_suis_CCUG19206T</strain>
    </source>
</reference>
<sequence length="271" mass="30518">MERIMAGVGISTYALFWEISDRVPNPLDLSGMVARTRELDCGVLQICDYPKLEALSSAELTRLHDDAAAQEVELEIGTRGTDRAHLEKYLDIAQALEARVVRTMVQKNPEGTLDRAQVVQNLRSLIPRLDSQGVDLAIETYEQVSTQDLVSIIQEVDHPRVGIALDPANCVAGLEHPRDVIDLCAPYTLNLHVKDFAFSRQQGWVGFTYAGAPMGEGLLDYAYEVQQVQPEKRGISQIVEHWLVWQEDAETTVAEERRWTQQTLDYIRSNQ</sequence>
<dbReference type="InterPro" id="IPR050312">
    <property type="entry name" value="IolE/XylAMocC-like"/>
</dbReference>
<gene>
    <name evidence="2" type="ORF">R6G71_02320</name>
</gene>
<organism evidence="2 3">
    <name type="scientific">Actinobaculum suis</name>
    <dbReference type="NCBI Taxonomy" id="1657"/>
    <lineage>
        <taxon>Bacteria</taxon>
        <taxon>Bacillati</taxon>
        <taxon>Actinomycetota</taxon>
        <taxon>Actinomycetes</taxon>
        <taxon>Actinomycetales</taxon>
        <taxon>Actinomycetaceae</taxon>
        <taxon>Actinobaculum</taxon>
    </lineage>
</organism>
<evidence type="ECO:0000313" key="3">
    <source>
        <dbReference type="Proteomes" id="UP001273799"/>
    </source>
</evidence>